<accession>A0ACB8GPN7</accession>
<gene>
    <name evidence="1" type="ORF">JR316_0010920</name>
</gene>
<evidence type="ECO:0000313" key="1">
    <source>
        <dbReference type="EMBL" id="KAH9477004.1"/>
    </source>
</evidence>
<name>A0ACB8GPN7_PSICU</name>
<sequence>MSLRTASQTVTIADVCVAVVCISLPLSLYIYKSKSKSTSSAGGQTLDANTDAFQVGTGSTGPHDVGVQGYILHNQVTHARLLPKEAAIAFTYPTISLLVSLNALEKRALDLGGGWVFGYGGVWGRVVGLRPKMYLRREREGQVQGARKRGTRMPTTIKKKLLDHLLYTGHLDGGERILQDAWMMTMPSFCGFEGINPLTVYFCYNPQGNLWAVVLEIHNTFGESHVHVLEVGFKEDENVARGYDHQWTFPREFHVSPFNDRSGFYRVSVKRPTHSPMATDTTSDPPRPCVRVHLYTASEDDPSKPGVLKLTALLRPSHSTPLTTPSLLLSLAKAPLELLLTTPRILFIAWKLHYKKRLDVFLRPEPHPATWTPYSEPSGGVRWLDEGLLEKYARGRVESFLRARVRDIGVEVTIVAPDPNVPPLEFAPDRGAASDGARQKLVVSYLSPRMFLLLCLCPSAEHALLLGCETEKVFRVSSKEVFVRVFEPARARLGAAGLLQRLRCLGIPVSLGIVVPPRHFIEENSGTLDRVKDGMMILTSRFLDWVEKWVFTLARARIVKGQEPWKQWDRAAMIHLNGHAAARSSVTFGSVLSR</sequence>
<dbReference type="Proteomes" id="UP000664032">
    <property type="component" value="Unassembled WGS sequence"/>
</dbReference>
<comment type="caution">
    <text evidence="1">The sequence shown here is derived from an EMBL/GenBank/DDBJ whole genome shotgun (WGS) entry which is preliminary data.</text>
</comment>
<organism evidence="1 2">
    <name type="scientific">Psilocybe cubensis</name>
    <name type="common">Psychedelic mushroom</name>
    <name type="synonym">Stropharia cubensis</name>
    <dbReference type="NCBI Taxonomy" id="181762"/>
    <lineage>
        <taxon>Eukaryota</taxon>
        <taxon>Fungi</taxon>
        <taxon>Dikarya</taxon>
        <taxon>Basidiomycota</taxon>
        <taxon>Agaricomycotina</taxon>
        <taxon>Agaricomycetes</taxon>
        <taxon>Agaricomycetidae</taxon>
        <taxon>Agaricales</taxon>
        <taxon>Agaricineae</taxon>
        <taxon>Strophariaceae</taxon>
        <taxon>Psilocybe</taxon>
    </lineage>
</organism>
<proteinExistence type="predicted"/>
<protein>
    <submittedName>
        <fullName evidence="1">Uncharacterized protein</fullName>
    </submittedName>
</protein>
<evidence type="ECO:0000313" key="2">
    <source>
        <dbReference type="Proteomes" id="UP000664032"/>
    </source>
</evidence>
<dbReference type="EMBL" id="JAFIQS020000010">
    <property type="protein sequence ID" value="KAH9477004.1"/>
    <property type="molecule type" value="Genomic_DNA"/>
</dbReference>
<reference evidence="1" key="1">
    <citation type="submission" date="2021-10" db="EMBL/GenBank/DDBJ databases">
        <title>Psilocybe cubensis genome.</title>
        <authorList>
            <person name="Mckernan K.J."/>
            <person name="Crawford S."/>
            <person name="Trippe A."/>
            <person name="Kane L.T."/>
            <person name="Mclaughlin S."/>
        </authorList>
    </citation>
    <scope>NUCLEOTIDE SEQUENCE</scope>
    <source>
        <strain evidence="1">MGC-MH-2018</strain>
    </source>
</reference>
<keyword evidence="2" id="KW-1185">Reference proteome</keyword>